<evidence type="ECO:0000256" key="6">
    <source>
        <dbReference type="ARBA" id="ARBA00047899"/>
    </source>
</evidence>
<dbReference type="PANTHER" id="PTHR24350">
    <property type="entry name" value="SERINE/THREONINE-PROTEIN KINASE IAL-RELATED"/>
    <property type="match status" value="1"/>
</dbReference>
<feature type="cross-link" description="Glycyl lysine isopeptide (Lys-Gly) (interchain with G-Cter in SUMO2)" evidence="10">
    <location>
        <position position="70"/>
    </location>
</feature>
<feature type="binding site" evidence="9">
    <location>
        <position position="86"/>
    </location>
    <ligand>
        <name>ATP</name>
        <dbReference type="ChEBI" id="CHEBI:30616"/>
    </ligand>
</feature>
<dbReference type="PROSITE" id="PS50011">
    <property type="entry name" value="PROTEIN_KINASE_DOM"/>
    <property type="match status" value="1"/>
</dbReference>
<dbReference type="GO" id="GO:0005524">
    <property type="term" value="F:ATP binding"/>
    <property type="evidence" value="ECO:0007669"/>
    <property type="project" value="UniProtKB-KW"/>
</dbReference>
<evidence type="ECO:0000256" key="2">
    <source>
        <dbReference type="ARBA" id="ARBA00022679"/>
    </source>
</evidence>
<protein>
    <submittedName>
        <fullName evidence="12">Aurora kinase C</fullName>
    </submittedName>
</protein>
<comment type="catalytic activity">
    <reaction evidence="7">
        <text>L-seryl-[protein] + ATP = O-phospho-L-seryl-[protein] + ADP + H(+)</text>
        <dbReference type="Rhea" id="RHEA:17989"/>
        <dbReference type="Rhea" id="RHEA-COMP:9863"/>
        <dbReference type="Rhea" id="RHEA-COMP:11604"/>
        <dbReference type="ChEBI" id="CHEBI:15378"/>
        <dbReference type="ChEBI" id="CHEBI:29999"/>
        <dbReference type="ChEBI" id="CHEBI:30616"/>
        <dbReference type="ChEBI" id="CHEBI:83421"/>
        <dbReference type="ChEBI" id="CHEBI:456216"/>
        <dbReference type="EC" id="2.7.11.1"/>
    </reaction>
</comment>
<name>M4SI65_9BILA</name>
<keyword evidence="1" id="KW-0723">Serine/threonine-protein kinase</keyword>
<dbReference type="EMBL" id="JX156226">
    <property type="protein sequence ID" value="AGH55885.1"/>
    <property type="molecule type" value="Genomic_DNA"/>
</dbReference>
<evidence type="ECO:0000256" key="4">
    <source>
        <dbReference type="ARBA" id="ARBA00022777"/>
    </source>
</evidence>
<feature type="non-terminal residue" evidence="12">
    <location>
        <position position="1"/>
    </location>
</feature>
<gene>
    <name evidence="12" type="primary">AURC</name>
</gene>
<dbReference type="SMART" id="SM00220">
    <property type="entry name" value="S_TKc"/>
    <property type="match status" value="1"/>
</dbReference>
<dbReference type="InterPro" id="IPR008271">
    <property type="entry name" value="Ser/Thr_kinase_AS"/>
</dbReference>
<reference evidence="12" key="1">
    <citation type="journal article" date="2013" name="J. Hered.">
        <title>Inventory and phylogenetic analysis of meiotic genes in monogonont rotifers.</title>
        <authorList>
            <person name="Hanson S.J."/>
            <person name="Schurko A.M."/>
            <person name="Hecox-Lea B."/>
            <person name="Mark Welch D.B."/>
            <person name="Stelzer C.P."/>
            <person name="Logsdon J.M.Jr."/>
        </authorList>
    </citation>
    <scope>NUCLEOTIDE SEQUENCE</scope>
</reference>
<dbReference type="Gene3D" id="1.10.510.10">
    <property type="entry name" value="Transferase(Phosphotransferase) domain 1"/>
    <property type="match status" value="1"/>
</dbReference>
<evidence type="ECO:0000256" key="8">
    <source>
        <dbReference type="PIRSR" id="PIRSR630616-1"/>
    </source>
</evidence>
<feature type="binding site" evidence="9">
    <location>
        <begin position="72"/>
        <end position="73"/>
    </location>
    <ligand>
        <name>ATP</name>
        <dbReference type="ChEBI" id="CHEBI:30616"/>
    </ligand>
</feature>
<evidence type="ECO:0000256" key="5">
    <source>
        <dbReference type="ARBA" id="ARBA00022840"/>
    </source>
</evidence>
<evidence type="ECO:0000256" key="10">
    <source>
        <dbReference type="PIRSR" id="PIRSR630616-3"/>
    </source>
</evidence>
<feature type="non-terminal residue" evidence="12">
    <location>
        <position position="201"/>
    </location>
</feature>
<feature type="binding site" evidence="9">
    <location>
        <begin position="23"/>
        <end position="25"/>
    </location>
    <ligand>
        <name>ATP</name>
        <dbReference type="ChEBI" id="CHEBI:30616"/>
    </ligand>
</feature>
<accession>M4SI65</accession>
<feature type="domain" description="Protein kinase" evidence="11">
    <location>
        <begin position="1"/>
        <end position="192"/>
    </location>
</feature>
<keyword evidence="4 12" id="KW-0418">Kinase</keyword>
<dbReference type="PROSITE" id="PS00108">
    <property type="entry name" value="PROTEIN_KINASE_ST"/>
    <property type="match status" value="1"/>
</dbReference>
<sequence>RHPNIVSFYGWFHDSNKIYFILEYASGGNLYKLIQSRERIEEKHAATCILQICWALEHIHSKNIIHRDLKPENILIGSLGEIKIADFGWANKIRDSDLVGTLDYLCPEVILREAHSEKVDIWCLGVLCYELLSGQAPFCSDDQNETIERIKMVNYKFSDCFSDNLKELISMILVFNPVERLSIEQIMKSKWIEKNADFNKS</sequence>
<evidence type="ECO:0000256" key="3">
    <source>
        <dbReference type="ARBA" id="ARBA00022741"/>
    </source>
</evidence>
<dbReference type="SUPFAM" id="SSF56112">
    <property type="entry name" value="Protein kinase-like (PK-like)"/>
    <property type="match status" value="1"/>
</dbReference>
<comment type="catalytic activity">
    <reaction evidence="6">
        <text>L-threonyl-[protein] + ATP = O-phospho-L-threonyl-[protein] + ADP + H(+)</text>
        <dbReference type="Rhea" id="RHEA:46608"/>
        <dbReference type="Rhea" id="RHEA-COMP:11060"/>
        <dbReference type="Rhea" id="RHEA-COMP:11605"/>
        <dbReference type="ChEBI" id="CHEBI:15378"/>
        <dbReference type="ChEBI" id="CHEBI:30013"/>
        <dbReference type="ChEBI" id="CHEBI:30616"/>
        <dbReference type="ChEBI" id="CHEBI:61977"/>
        <dbReference type="ChEBI" id="CHEBI:456216"/>
        <dbReference type="EC" id="2.7.11.1"/>
    </reaction>
</comment>
<proteinExistence type="predicted"/>
<evidence type="ECO:0000256" key="1">
    <source>
        <dbReference type="ARBA" id="ARBA00022527"/>
    </source>
</evidence>
<dbReference type="InterPro" id="IPR030616">
    <property type="entry name" value="Aur-like"/>
</dbReference>
<evidence type="ECO:0000256" key="7">
    <source>
        <dbReference type="ARBA" id="ARBA00048679"/>
    </source>
</evidence>
<dbReference type="InterPro" id="IPR000719">
    <property type="entry name" value="Prot_kinase_dom"/>
</dbReference>
<evidence type="ECO:0000313" key="12">
    <source>
        <dbReference type="EMBL" id="AGH55885.1"/>
    </source>
</evidence>
<keyword evidence="2" id="KW-0808">Transferase</keyword>
<dbReference type="AlphaFoldDB" id="M4SI65"/>
<keyword evidence="3 9" id="KW-0547">Nucleotide-binding</keyword>
<dbReference type="Pfam" id="PF00069">
    <property type="entry name" value="Pkinase"/>
    <property type="match status" value="1"/>
</dbReference>
<dbReference type="GO" id="GO:0004674">
    <property type="term" value="F:protein serine/threonine kinase activity"/>
    <property type="evidence" value="ECO:0007669"/>
    <property type="project" value="UniProtKB-KW"/>
</dbReference>
<evidence type="ECO:0000256" key="9">
    <source>
        <dbReference type="PIRSR" id="PIRSR630616-2"/>
    </source>
</evidence>
<dbReference type="InterPro" id="IPR011009">
    <property type="entry name" value="Kinase-like_dom_sf"/>
</dbReference>
<keyword evidence="5 9" id="KW-0067">ATP-binding</keyword>
<organism evidence="12">
    <name type="scientific">Brachionus manjavacas</name>
    <dbReference type="NCBI Taxonomy" id="667381"/>
    <lineage>
        <taxon>Eukaryota</taxon>
        <taxon>Metazoa</taxon>
        <taxon>Spiralia</taxon>
        <taxon>Gnathifera</taxon>
        <taxon>Rotifera</taxon>
        <taxon>Eurotatoria</taxon>
        <taxon>Monogononta</taxon>
        <taxon>Pseudotrocha</taxon>
        <taxon>Ploima</taxon>
        <taxon>Brachionidae</taxon>
        <taxon>Brachionus</taxon>
    </lineage>
</organism>
<feature type="active site" description="Proton acceptor" evidence="8">
    <location>
        <position position="68"/>
    </location>
</feature>
<evidence type="ECO:0000259" key="11">
    <source>
        <dbReference type="PROSITE" id="PS50011"/>
    </source>
</evidence>